<organism evidence="2 3">
    <name type="scientific">Streptomyces hygroscopicus</name>
    <dbReference type="NCBI Taxonomy" id="1912"/>
    <lineage>
        <taxon>Bacteria</taxon>
        <taxon>Bacillati</taxon>
        <taxon>Actinomycetota</taxon>
        <taxon>Actinomycetes</taxon>
        <taxon>Kitasatosporales</taxon>
        <taxon>Streptomycetaceae</taxon>
        <taxon>Streptomyces</taxon>
        <taxon>Streptomyces violaceusniger group</taxon>
    </lineage>
</organism>
<evidence type="ECO:0000259" key="1">
    <source>
        <dbReference type="Pfam" id="PF04149"/>
    </source>
</evidence>
<name>A0ABQ3TXR2_STRHY</name>
<protein>
    <recommendedName>
        <fullName evidence="1">DUF397 domain-containing protein</fullName>
    </recommendedName>
</protein>
<dbReference type="EMBL" id="BNEK01000003">
    <property type="protein sequence ID" value="GHJ28135.1"/>
    <property type="molecule type" value="Genomic_DNA"/>
</dbReference>
<gene>
    <name evidence="2" type="ORF">TPA0910_25680</name>
</gene>
<evidence type="ECO:0000313" key="2">
    <source>
        <dbReference type="EMBL" id="GHJ28135.1"/>
    </source>
</evidence>
<accession>A0ABQ3TXR2</accession>
<evidence type="ECO:0000313" key="3">
    <source>
        <dbReference type="Proteomes" id="UP001054854"/>
    </source>
</evidence>
<keyword evidence="3" id="KW-1185">Reference proteome</keyword>
<dbReference type="Proteomes" id="UP001054854">
    <property type="component" value="Unassembled WGS sequence"/>
</dbReference>
<proteinExistence type="predicted"/>
<dbReference type="InterPro" id="IPR007278">
    <property type="entry name" value="DUF397"/>
</dbReference>
<comment type="caution">
    <text evidence="2">The sequence shown here is derived from an EMBL/GenBank/DDBJ whole genome shotgun (WGS) entry which is preliminary data.</text>
</comment>
<reference evidence="2" key="1">
    <citation type="submission" date="2024-05" db="EMBL/GenBank/DDBJ databases">
        <title>Whole genome shotgun sequence of Streptomyces hygroscopicus NBRC 113678.</title>
        <authorList>
            <person name="Komaki H."/>
            <person name="Tamura T."/>
        </authorList>
    </citation>
    <scope>NUCLEOTIDE SEQUENCE</scope>
    <source>
        <strain evidence="2">N11-34</strain>
    </source>
</reference>
<feature type="domain" description="DUF397" evidence="1">
    <location>
        <begin position="6"/>
        <end position="57"/>
    </location>
</feature>
<sequence>MSTAIRWRKSSFSGGQEPECVEVARGAHGVLLRESDDPRAVLSLDPSRFAMFLTAAKAGRFDALAGRIPKA</sequence>
<dbReference type="RefSeq" id="WP_236256900.1">
    <property type="nucleotide sequence ID" value="NZ_BNEK01000003.1"/>
</dbReference>
<dbReference type="Pfam" id="PF04149">
    <property type="entry name" value="DUF397"/>
    <property type="match status" value="1"/>
</dbReference>